<evidence type="ECO:0000256" key="1">
    <source>
        <dbReference type="ARBA" id="ARBA00001946"/>
    </source>
</evidence>
<comment type="catalytic activity">
    <reaction evidence="10">
        <text>O-phospho-L-serine + H2O = L-serine + phosphate</text>
        <dbReference type="Rhea" id="RHEA:21208"/>
        <dbReference type="ChEBI" id="CHEBI:15377"/>
        <dbReference type="ChEBI" id="CHEBI:33384"/>
        <dbReference type="ChEBI" id="CHEBI:43474"/>
        <dbReference type="ChEBI" id="CHEBI:57524"/>
        <dbReference type="EC" id="3.1.3.3"/>
    </reaction>
</comment>
<dbReference type="EC" id="3.1.3.3" evidence="4"/>
<dbReference type="PANTHER" id="PTHR43344:SF2">
    <property type="entry name" value="PHOSPHOSERINE PHOSPHATASE"/>
    <property type="match status" value="1"/>
</dbReference>
<dbReference type="InterPro" id="IPR036412">
    <property type="entry name" value="HAD-like_sf"/>
</dbReference>
<dbReference type="GO" id="GO:0036424">
    <property type="term" value="F:L-phosphoserine phosphatase activity"/>
    <property type="evidence" value="ECO:0007669"/>
    <property type="project" value="TreeGrafter"/>
</dbReference>
<dbReference type="InterPro" id="IPR050582">
    <property type="entry name" value="HAD-like_SerB"/>
</dbReference>
<name>A0A5M3W0B6_9ACTN</name>
<dbReference type="RefSeq" id="WP_170316992.1">
    <property type="nucleotide sequence ID" value="NZ_BAAABN010000074.1"/>
</dbReference>
<protein>
    <recommendedName>
        <fullName evidence="4">phosphoserine phosphatase</fullName>
        <ecNumber evidence="4">3.1.3.3</ecNumber>
    </recommendedName>
</protein>
<reference evidence="12 13" key="1">
    <citation type="submission" date="2019-10" db="EMBL/GenBank/DDBJ databases">
        <title>Whole genome shotgun sequence of Acrocarpospora corrugata NBRC 13972.</title>
        <authorList>
            <person name="Ichikawa N."/>
            <person name="Kimura A."/>
            <person name="Kitahashi Y."/>
            <person name="Komaki H."/>
            <person name="Oguchi A."/>
        </authorList>
    </citation>
    <scope>NUCLEOTIDE SEQUENCE [LARGE SCALE GENOMIC DNA]</scope>
    <source>
        <strain evidence="12 13">NBRC 13972</strain>
    </source>
</reference>
<dbReference type="Proteomes" id="UP000334990">
    <property type="component" value="Unassembled WGS sequence"/>
</dbReference>
<dbReference type="SUPFAM" id="SSF56784">
    <property type="entry name" value="HAD-like"/>
    <property type="match status" value="1"/>
</dbReference>
<evidence type="ECO:0000256" key="2">
    <source>
        <dbReference type="ARBA" id="ARBA00005135"/>
    </source>
</evidence>
<dbReference type="GO" id="GO:0005737">
    <property type="term" value="C:cytoplasm"/>
    <property type="evidence" value="ECO:0007669"/>
    <property type="project" value="TreeGrafter"/>
</dbReference>
<comment type="cofactor">
    <cofactor evidence="1">
        <name>Mg(2+)</name>
        <dbReference type="ChEBI" id="CHEBI:18420"/>
    </cofactor>
</comment>
<organism evidence="12 13">
    <name type="scientific">Acrocarpospora corrugata</name>
    <dbReference type="NCBI Taxonomy" id="35763"/>
    <lineage>
        <taxon>Bacteria</taxon>
        <taxon>Bacillati</taxon>
        <taxon>Actinomycetota</taxon>
        <taxon>Actinomycetes</taxon>
        <taxon>Streptosporangiales</taxon>
        <taxon>Streptosporangiaceae</taxon>
        <taxon>Acrocarpospora</taxon>
    </lineage>
</organism>
<evidence type="ECO:0000313" key="13">
    <source>
        <dbReference type="Proteomes" id="UP000334990"/>
    </source>
</evidence>
<dbReference type="Pfam" id="PF12710">
    <property type="entry name" value="HAD"/>
    <property type="match status" value="1"/>
</dbReference>
<keyword evidence="9" id="KW-0718">Serine biosynthesis</keyword>
<evidence type="ECO:0000256" key="8">
    <source>
        <dbReference type="ARBA" id="ARBA00022842"/>
    </source>
</evidence>
<evidence type="ECO:0000313" key="12">
    <source>
        <dbReference type="EMBL" id="GES01719.1"/>
    </source>
</evidence>
<evidence type="ECO:0000256" key="5">
    <source>
        <dbReference type="ARBA" id="ARBA00022605"/>
    </source>
</evidence>
<dbReference type="PANTHER" id="PTHR43344">
    <property type="entry name" value="PHOSPHOSERINE PHOSPHATASE"/>
    <property type="match status" value="1"/>
</dbReference>
<dbReference type="NCBIfam" id="TIGR01488">
    <property type="entry name" value="HAD-SF-IB"/>
    <property type="match status" value="1"/>
</dbReference>
<dbReference type="Gene3D" id="3.90.1470.20">
    <property type="match status" value="1"/>
</dbReference>
<evidence type="ECO:0000256" key="3">
    <source>
        <dbReference type="ARBA" id="ARBA00009184"/>
    </source>
</evidence>
<comment type="similarity">
    <text evidence="3">Belongs to the HAD-like hydrolase superfamily. SerB family.</text>
</comment>
<keyword evidence="6" id="KW-0479">Metal-binding</keyword>
<dbReference type="AlphaFoldDB" id="A0A5M3W0B6"/>
<comment type="caution">
    <text evidence="12">The sequence shown here is derived from an EMBL/GenBank/DDBJ whole genome shotgun (WGS) entry which is preliminary data.</text>
</comment>
<evidence type="ECO:0000256" key="4">
    <source>
        <dbReference type="ARBA" id="ARBA00012640"/>
    </source>
</evidence>
<sequence>MSPTSEAPEIAILVDYDGTIATVDVTDELVRTSASERQWLDLELAYRRGDIGSRALLRAETRLLPGTAADLPDLARDQPHDPTFVPFVEYARAHGMTVEVVSDGLGFFVAPALATLGLGGLPVYSAALGYTPTGPEITFPNGHPACQVCGTCKRQRVLLHQAAGRHVVFIGDGYSDQYAAAHADTVFAKAELATICERRGLPFQRWRTFDDVHAWLTQAQARGALSGPVARPYVCGPETAR</sequence>
<keyword evidence="8" id="KW-0460">Magnesium</keyword>
<evidence type="ECO:0000256" key="6">
    <source>
        <dbReference type="ARBA" id="ARBA00022723"/>
    </source>
</evidence>
<evidence type="ECO:0000256" key="11">
    <source>
        <dbReference type="ARBA" id="ARBA00048523"/>
    </source>
</evidence>
<keyword evidence="5" id="KW-0028">Amino-acid biosynthesis</keyword>
<dbReference type="EMBL" id="BLAD01000052">
    <property type="protein sequence ID" value="GES01719.1"/>
    <property type="molecule type" value="Genomic_DNA"/>
</dbReference>
<dbReference type="GO" id="GO:0000287">
    <property type="term" value="F:magnesium ion binding"/>
    <property type="evidence" value="ECO:0007669"/>
    <property type="project" value="TreeGrafter"/>
</dbReference>
<evidence type="ECO:0000256" key="7">
    <source>
        <dbReference type="ARBA" id="ARBA00022801"/>
    </source>
</evidence>
<dbReference type="GO" id="GO:0006564">
    <property type="term" value="P:L-serine biosynthetic process"/>
    <property type="evidence" value="ECO:0007669"/>
    <property type="project" value="UniProtKB-KW"/>
</dbReference>
<keyword evidence="7" id="KW-0378">Hydrolase</keyword>
<comment type="catalytic activity">
    <reaction evidence="11">
        <text>O-phospho-D-serine + H2O = D-serine + phosphate</text>
        <dbReference type="Rhea" id="RHEA:24873"/>
        <dbReference type="ChEBI" id="CHEBI:15377"/>
        <dbReference type="ChEBI" id="CHEBI:35247"/>
        <dbReference type="ChEBI" id="CHEBI:43474"/>
        <dbReference type="ChEBI" id="CHEBI:58680"/>
        <dbReference type="EC" id="3.1.3.3"/>
    </reaction>
</comment>
<evidence type="ECO:0000256" key="9">
    <source>
        <dbReference type="ARBA" id="ARBA00023299"/>
    </source>
</evidence>
<comment type="pathway">
    <text evidence="2">Amino-acid biosynthesis; L-serine biosynthesis; L-serine from 3-phospho-D-glycerate: step 3/3.</text>
</comment>
<accession>A0A5M3W0B6</accession>
<dbReference type="InterPro" id="IPR023214">
    <property type="entry name" value="HAD_sf"/>
</dbReference>
<gene>
    <name evidence="12" type="ORF">Acor_37830</name>
</gene>
<proteinExistence type="inferred from homology"/>
<evidence type="ECO:0000256" key="10">
    <source>
        <dbReference type="ARBA" id="ARBA00048138"/>
    </source>
</evidence>
<keyword evidence="13" id="KW-1185">Reference proteome</keyword>
<dbReference type="Gene3D" id="3.40.50.1000">
    <property type="entry name" value="HAD superfamily/HAD-like"/>
    <property type="match status" value="1"/>
</dbReference>